<protein>
    <submittedName>
        <fullName evidence="1">Uncharacterized protein</fullName>
    </submittedName>
</protein>
<dbReference type="RefSeq" id="WP_138274498.1">
    <property type="nucleotide sequence ID" value="NZ_JAVSNG010000001.1"/>
</dbReference>
<evidence type="ECO:0000313" key="1">
    <source>
        <dbReference type="EMBL" id="MDT4403291.1"/>
    </source>
</evidence>
<sequence length="101" mass="11464">MSILLYLCIPGLPSYIKLSERAGAVPRKGDRIRVDAGCLACARSREMLETVPAFHCFERNAETERMSVARFLEECVMVVESREWSYEDGLTCCVLNVSVEW</sequence>
<gene>
    <name evidence="1" type="ORF">RO706_03540</name>
</gene>
<name>A0ABU3IM42_9BACE</name>
<keyword evidence="2" id="KW-1185">Reference proteome</keyword>
<organism evidence="1 2">
    <name type="scientific">Bacteroides koreensis</name>
    <dbReference type="NCBI Taxonomy" id="1912896"/>
    <lineage>
        <taxon>Bacteria</taxon>
        <taxon>Pseudomonadati</taxon>
        <taxon>Bacteroidota</taxon>
        <taxon>Bacteroidia</taxon>
        <taxon>Bacteroidales</taxon>
        <taxon>Bacteroidaceae</taxon>
        <taxon>Bacteroides</taxon>
    </lineage>
</organism>
<evidence type="ECO:0000313" key="2">
    <source>
        <dbReference type="Proteomes" id="UP001269297"/>
    </source>
</evidence>
<accession>A0ABU3IM42</accession>
<dbReference type="Proteomes" id="UP001269297">
    <property type="component" value="Unassembled WGS sequence"/>
</dbReference>
<proteinExistence type="predicted"/>
<comment type="caution">
    <text evidence="1">The sequence shown here is derived from an EMBL/GenBank/DDBJ whole genome shotgun (WGS) entry which is preliminary data.</text>
</comment>
<reference evidence="2" key="1">
    <citation type="submission" date="2023-07" db="EMBL/GenBank/DDBJ databases">
        <title>Reintroducing virulent viruses to syntetic microbiomes.</title>
        <authorList>
            <person name="Wilde J."/>
            <person name="Boyes R."/>
            <person name="Robinson A.V."/>
            <person name="Daisley B.A."/>
            <person name="Allen-Vercoe E."/>
        </authorList>
    </citation>
    <scope>NUCLEOTIDE SEQUENCE [LARGE SCALE GENOMIC DNA]</scope>
    <source>
        <strain evidence="2">225S_1D6FAA</strain>
    </source>
</reference>
<dbReference type="EMBL" id="JAVSNG010000001">
    <property type="protein sequence ID" value="MDT4403291.1"/>
    <property type="molecule type" value="Genomic_DNA"/>
</dbReference>